<evidence type="ECO:0000256" key="6">
    <source>
        <dbReference type="ARBA" id="ARBA00023125"/>
    </source>
</evidence>
<dbReference type="EMBL" id="SGVY01000023">
    <property type="protein sequence ID" value="TFH79697.1"/>
    <property type="molecule type" value="Genomic_DNA"/>
</dbReference>
<keyword evidence="4" id="KW-0949">S-adenosyl-L-methionine</keyword>
<evidence type="ECO:0000313" key="11">
    <source>
        <dbReference type="Proteomes" id="UP000297872"/>
    </source>
</evidence>
<accession>A0A4Y8VH21</accession>
<dbReference type="InterPro" id="IPR001091">
    <property type="entry name" value="RM_Methyltransferase"/>
</dbReference>
<protein>
    <recommendedName>
        <fullName evidence="8">Methyltransferase</fullName>
        <ecNumber evidence="8">2.1.1.-</ecNumber>
    </recommendedName>
</protein>
<dbReference type="GO" id="GO:0008170">
    <property type="term" value="F:N-methyltransferase activity"/>
    <property type="evidence" value="ECO:0007669"/>
    <property type="project" value="InterPro"/>
</dbReference>
<feature type="domain" description="DNA methylase N-4/N-6" evidence="9">
    <location>
        <begin position="23"/>
        <end position="249"/>
    </location>
</feature>
<dbReference type="InterPro" id="IPR029063">
    <property type="entry name" value="SAM-dependent_MTases_sf"/>
</dbReference>
<comment type="similarity">
    <text evidence="1">Belongs to the N(4)/N(6)-methyltransferase family. N(4) subfamily.</text>
</comment>
<reference evidence="10 11" key="1">
    <citation type="submission" date="2019-02" db="EMBL/GenBank/DDBJ databases">
        <title>Draft Genome Sequence of the Prevotella sp. BCRC 81118, Isolated from Human Feces.</title>
        <authorList>
            <person name="Huang C.-H."/>
        </authorList>
    </citation>
    <scope>NUCLEOTIDE SEQUENCE [LARGE SCALE GENOMIC DNA]</scope>
    <source>
        <strain evidence="10 11">BCRC 81118</strain>
    </source>
</reference>
<evidence type="ECO:0000313" key="10">
    <source>
        <dbReference type="EMBL" id="TFH79697.1"/>
    </source>
</evidence>
<dbReference type="InterPro" id="IPR017985">
    <property type="entry name" value="MeTrfase_CN4_CS"/>
</dbReference>
<evidence type="ECO:0000256" key="4">
    <source>
        <dbReference type="ARBA" id="ARBA00022691"/>
    </source>
</evidence>
<evidence type="ECO:0000256" key="5">
    <source>
        <dbReference type="ARBA" id="ARBA00022747"/>
    </source>
</evidence>
<keyword evidence="2 10" id="KW-0489">Methyltransferase</keyword>
<comment type="caution">
    <text evidence="10">The sequence shown here is derived from an EMBL/GenBank/DDBJ whole genome shotgun (WGS) entry which is preliminary data.</text>
</comment>
<keyword evidence="3 10" id="KW-0808">Transferase</keyword>
<dbReference type="AlphaFoldDB" id="A0A4Y8VH21"/>
<dbReference type="OrthoDB" id="9800801at2"/>
<keyword evidence="5" id="KW-0680">Restriction system</keyword>
<evidence type="ECO:0000256" key="3">
    <source>
        <dbReference type="ARBA" id="ARBA00022679"/>
    </source>
</evidence>
<dbReference type="InterPro" id="IPR002941">
    <property type="entry name" value="DNA_methylase_N4/N6"/>
</dbReference>
<dbReference type="Proteomes" id="UP000297872">
    <property type="component" value="Unassembled WGS sequence"/>
</dbReference>
<dbReference type="GO" id="GO:0032259">
    <property type="term" value="P:methylation"/>
    <property type="evidence" value="ECO:0007669"/>
    <property type="project" value="UniProtKB-KW"/>
</dbReference>
<dbReference type="PRINTS" id="PR00508">
    <property type="entry name" value="S21N4MTFRASE"/>
</dbReference>
<comment type="catalytic activity">
    <reaction evidence="7">
        <text>a 2'-deoxycytidine in DNA + S-adenosyl-L-methionine = an N(4)-methyl-2'-deoxycytidine in DNA + S-adenosyl-L-homocysteine + H(+)</text>
        <dbReference type="Rhea" id="RHEA:16857"/>
        <dbReference type="Rhea" id="RHEA-COMP:11369"/>
        <dbReference type="Rhea" id="RHEA-COMP:13674"/>
        <dbReference type="ChEBI" id="CHEBI:15378"/>
        <dbReference type="ChEBI" id="CHEBI:57856"/>
        <dbReference type="ChEBI" id="CHEBI:59789"/>
        <dbReference type="ChEBI" id="CHEBI:85452"/>
        <dbReference type="ChEBI" id="CHEBI:137933"/>
        <dbReference type="EC" id="2.1.1.113"/>
    </reaction>
</comment>
<evidence type="ECO:0000256" key="2">
    <source>
        <dbReference type="ARBA" id="ARBA00022603"/>
    </source>
</evidence>
<evidence type="ECO:0000256" key="1">
    <source>
        <dbReference type="ARBA" id="ARBA00010203"/>
    </source>
</evidence>
<dbReference type="GO" id="GO:0015667">
    <property type="term" value="F:site-specific DNA-methyltransferase (cytosine-N4-specific) activity"/>
    <property type="evidence" value="ECO:0007669"/>
    <property type="project" value="UniProtKB-EC"/>
</dbReference>
<dbReference type="PROSITE" id="PS00093">
    <property type="entry name" value="N4_MTASE"/>
    <property type="match status" value="1"/>
</dbReference>
<organism evidence="10 11">
    <name type="scientific">Segatella hominis</name>
    <dbReference type="NCBI Taxonomy" id="2518605"/>
    <lineage>
        <taxon>Bacteria</taxon>
        <taxon>Pseudomonadati</taxon>
        <taxon>Bacteroidota</taxon>
        <taxon>Bacteroidia</taxon>
        <taxon>Bacteroidales</taxon>
        <taxon>Prevotellaceae</taxon>
        <taxon>Segatella</taxon>
    </lineage>
</organism>
<proteinExistence type="inferred from homology"/>
<dbReference type="GO" id="GO:0009307">
    <property type="term" value="P:DNA restriction-modification system"/>
    <property type="evidence" value="ECO:0007669"/>
    <property type="project" value="UniProtKB-KW"/>
</dbReference>
<dbReference type="SUPFAM" id="SSF53335">
    <property type="entry name" value="S-adenosyl-L-methionine-dependent methyltransferases"/>
    <property type="match status" value="1"/>
</dbReference>
<keyword evidence="6" id="KW-0238">DNA-binding</keyword>
<name>A0A4Y8VH21_9BACT</name>
<gene>
    <name evidence="10" type="ORF">EXN75_09535</name>
</gene>
<evidence type="ECO:0000259" key="9">
    <source>
        <dbReference type="Pfam" id="PF01555"/>
    </source>
</evidence>
<evidence type="ECO:0000256" key="8">
    <source>
        <dbReference type="RuleBase" id="RU362026"/>
    </source>
</evidence>
<sequence>MTTNHILINGDSRNMSQIQDESVQLIITSPPYWQLKDYGTEKQIGFNDTYETYINNLNLVWKECHRILTSGCRMCINIGDQFARSFYYGRYKVIPIHSEIIHFCELIGFDYMGSIIWQKPTSMHTTGGQQVMGSYPYPRGGIVKIDFEHILLFKKLGKAPTPSKEAKESSVLTKEEWDEYFSSHWTFCGAKQNRHIAVFPEELPKRLIKMFSFVGDTICDPFMGSGTTALAARNLGRNSVGYELNKDFRAFYKEKVIDGDINKQDIFSFKEDTSFFDYHKAIDMLAYRFVDVHKMDKLVNVKEQTYGSKFEIDQNVLTQIKDKTDVNTLSNNSAPTVLINHARTSLKKQMIEKGICYLRAGDSKGSVLVTPGFERMQYVLLHTNGKDPHLFKLRNKGCFKIWTKENLKEIGFSPEHASYYVVLQFDNSKEIELRKDLKINEGYNTFKARIVDLNEIE</sequence>
<dbReference type="Gene3D" id="3.40.50.150">
    <property type="entry name" value="Vaccinia Virus protein VP39"/>
    <property type="match status" value="1"/>
</dbReference>
<dbReference type="EC" id="2.1.1.-" evidence="8"/>
<dbReference type="GO" id="GO:0003677">
    <property type="term" value="F:DNA binding"/>
    <property type="evidence" value="ECO:0007669"/>
    <property type="project" value="UniProtKB-KW"/>
</dbReference>
<evidence type="ECO:0000256" key="7">
    <source>
        <dbReference type="ARBA" id="ARBA00049120"/>
    </source>
</evidence>
<keyword evidence="11" id="KW-1185">Reference proteome</keyword>
<dbReference type="Pfam" id="PF01555">
    <property type="entry name" value="N6_N4_Mtase"/>
    <property type="match status" value="1"/>
</dbReference>